<dbReference type="GO" id="GO:0004190">
    <property type="term" value="F:aspartic-type endopeptidase activity"/>
    <property type="evidence" value="ECO:0007669"/>
    <property type="project" value="InterPro"/>
</dbReference>
<dbReference type="Proteomes" id="UP000515297">
    <property type="component" value="Chromosome"/>
</dbReference>
<dbReference type="InterPro" id="IPR034122">
    <property type="entry name" value="Retropepsin-like_bacterial"/>
</dbReference>
<accession>A0A7G6VSM3</accession>
<keyword evidence="2" id="KW-0645">Protease</keyword>
<organism evidence="2 3">
    <name type="scientific">Croceicoccus marinus</name>
    <dbReference type="NCBI Taxonomy" id="450378"/>
    <lineage>
        <taxon>Bacteria</taxon>
        <taxon>Pseudomonadati</taxon>
        <taxon>Pseudomonadota</taxon>
        <taxon>Alphaproteobacteria</taxon>
        <taxon>Sphingomonadales</taxon>
        <taxon>Erythrobacteraceae</taxon>
        <taxon>Croceicoccus</taxon>
    </lineage>
</organism>
<dbReference type="AlphaFoldDB" id="A0A7G6VSM3"/>
<reference evidence="2 3" key="1">
    <citation type="submission" date="2020-08" db="EMBL/GenBank/DDBJ databases">
        <authorList>
            <person name="Liu G."/>
            <person name="Sun C."/>
        </authorList>
    </citation>
    <scope>NUCLEOTIDE SEQUENCE [LARGE SCALE GENOMIC DNA]</scope>
    <source>
        <strain evidence="2 3">OT19</strain>
    </source>
</reference>
<dbReference type="RefSeq" id="WP_185883985.1">
    <property type="nucleotide sequence ID" value="NZ_CP060052.1"/>
</dbReference>
<feature type="compositionally biased region" description="Low complexity" evidence="1">
    <location>
        <begin position="25"/>
        <end position="44"/>
    </location>
</feature>
<dbReference type="Gene3D" id="2.40.70.10">
    <property type="entry name" value="Acid Proteases"/>
    <property type="match status" value="2"/>
</dbReference>
<dbReference type="CDD" id="cd05483">
    <property type="entry name" value="retropepsin_like_bacteria"/>
    <property type="match status" value="1"/>
</dbReference>
<dbReference type="GO" id="GO:0006508">
    <property type="term" value="P:proteolysis"/>
    <property type="evidence" value="ECO:0007669"/>
    <property type="project" value="UniProtKB-KW"/>
</dbReference>
<dbReference type="PROSITE" id="PS00141">
    <property type="entry name" value="ASP_PROTEASE"/>
    <property type="match status" value="2"/>
</dbReference>
<feature type="region of interest" description="Disordered" evidence="1">
    <location>
        <begin position="25"/>
        <end position="58"/>
    </location>
</feature>
<dbReference type="InterPro" id="IPR021109">
    <property type="entry name" value="Peptidase_aspartic_dom_sf"/>
</dbReference>
<dbReference type="Pfam" id="PF13650">
    <property type="entry name" value="Asp_protease_2"/>
    <property type="match status" value="2"/>
</dbReference>
<dbReference type="InterPro" id="IPR001969">
    <property type="entry name" value="Aspartic_peptidase_AS"/>
</dbReference>
<evidence type="ECO:0000256" key="1">
    <source>
        <dbReference type="SAM" id="MobiDB-lite"/>
    </source>
</evidence>
<protein>
    <submittedName>
        <fullName evidence="2">Aspartyl protease family protein</fullName>
    </submittedName>
</protein>
<evidence type="ECO:0000313" key="3">
    <source>
        <dbReference type="Proteomes" id="UP000515297"/>
    </source>
</evidence>
<gene>
    <name evidence="2" type="ORF">H4O24_12415</name>
</gene>
<evidence type="ECO:0000313" key="2">
    <source>
        <dbReference type="EMBL" id="QNE04738.1"/>
    </source>
</evidence>
<name>A0A7G6VSM3_9SPHN</name>
<proteinExistence type="predicted"/>
<dbReference type="EMBL" id="CP060052">
    <property type="protein sequence ID" value="QNE04738.1"/>
    <property type="molecule type" value="Genomic_DNA"/>
</dbReference>
<sequence length="340" mass="36192">MARHDATALLMATLLAAAPLHQAPAQPLDQAQSSDQAQISGQAQPSDQLSPGAALADASGLPSTMADLLHQNDQSEDIAARYHHDRMTIPVHVDGSGPYAFLVDTGSEATVISHQLAASLGIAQSGQARLIGTVAASGVETARVGTLGVGREMMENLPAILLDANHLGAAGILGIDTLKKHRVVFDFANDSVSIAPSGLNKRGDTYEIVVTARRKQDRMVISNARIDGIRVNLIIDTGSNYSIGNSALRNRLRQKATLGQAGLMDVTGARLSTDIVKVDSIQFDSLRLEKSFLLISDSPAFKELGLDKKPAVLLGMNHLRAFSRMSVDFSRREVAFDLAE</sequence>
<dbReference type="SUPFAM" id="SSF50630">
    <property type="entry name" value="Acid proteases"/>
    <property type="match status" value="2"/>
</dbReference>
<keyword evidence="2" id="KW-0378">Hydrolase</keyword>